<dbReference type="InterPro" id="IPR051135">
    <property type="entry name" value="Gal/GlcNAc/GalNAc_ST"/>
</dbReference>
<evidence type="ECO:0000313" key="3">
    <source>
        <dbReference type="Proteomes" id="UP001487740"/>
    </source>
</evidence>
<comment type="caution">
    <text evidence="2">The sequence shown here is derived from an EMBL/GenBank/DDBJ whole genome shotgun (WGS) entry which is preliminary data.</text>
</comment>
<keyword evidence="1" id="KW-1133">Transmembrane helix</keyword>
<keyword evidence="1" id="KW-0472">Membrane</keyword>
<reference evidence="2 3" key="1">
    <citation type="submission" date="2023-03" db="EMBL/GenBank/DDBJ databases">
        <title>High-quality genome of Scylla paramamosain provides insights in environmental adaptation.</title>
        <authorList>
            <person name="Zhang L."/>
        </authorList>
    </citation>
    <scope>NUCLEOTIDE SEQUENCE [LARGE SCALE GENOMIC DNA]</scope>
    <source>
        <strain evidence="2">LZ_2023a</strain>
        <tissue evidence="2">Muscle</tissue>
    </source>
</reference>
<dbReference type="PANTHER" id="PTHR10704">
    <property type="entry name" value="CARBOHYDRATE SULFOTRANSFERASE"/>
    <property type="match status" value="1"/>
</dbReference>
<evidence type="ECO:0008006" key="4">
    <source>
        <dbReference type="Google" id="ProtNLM"/>
    </source>
</evidence>
<accession>A0AAW0SUV5</accession>
<organism evidence="2 3">
    <name type="scientific">Scylla paramamosain</name>
    <name type="common">Mud crab</name>
    <dbReference type="NCBI Taxonomy" id="85552"/>
    <lineage>
        <taxon>Eukaryota</taxon>
        <taxon>Metazoa</taxon>
        <taxon>Ecdysozoa</taxon>
        <taxon>Arthropoda</taxon>
        <taxon>Crustacea</taxon>
        <taxon>Multicrustacea</taxon>
        <taxon>Malacostraca</taxon>
        <taxon>Eumalacostraca</taxon>
        <taxon>Eucarida</taxon>
        <taxon>Decapoda</taxon>
        <taxon>Pleocyemata</taxon>
        <taxon>Brachyura</taxon>
        <taxon>Eubrachyura</taxon>
        <taxon>Portunoidea</taxon>
        <taxon>Portunidae</taxon>
        <taxon>Portuninae</taxon>
        <taxon>Scylla</taxon>
    </lineage>
</organism>
<dbReference type="InterPro" id="IPR027417">
    <property type="entry name" value="P-loop_NTPase"/>
</dbReference>
<keyword evidence="1" id="KW-0812">Transmembrane</keyword>
<dbReference type="PANTHER" id="PTHR10704:SF44">
    <property type="entry name" value="LD35051P-RELATED"/>
    <property type="match status" value="1"/>
</dbReference>
<evidence type="ECO:0000256" key="1">
    <source>
        <dbReference type="SAM" id="Phobius"/>
    </source>
</evidence>
<name>A0AAW0SUV5_SCYPA</name>
<feature type="transmembrane region" description="Helical" evidence="1">
    <location>
        <begin position="12"/>
        <end position="32"/>
    </location>
</feature>
<evidence type="ECO:0000313" key="2">
    <source>
        <dbReference type="EMBL" id="KAK8378654.1"/>
    </source>
</evidence>
<dbReference type="SUPFAM" id="SSF52540">
    <property type="entry name" value="P-loop containing nucleoside triphosphate hydrolases"/>
    <property type="match status" value="1"/>
</dbReference>
<dbReference type="Proteomes" id="UP001487740">
    <property type="component" value="Unassembled WGS sequence"/>
</dbReference>
<gene>
    <name evidence="2" type="ORF">O3P69_009384</name>
</gene>
<dbReference type="GO" id="GO:0006790">
    <property type="term" value="P:sulfur compound metabolic process"/>
    <property type="evidence" value="ECO:0007669"/>
    <property type="project" value="TreeGrafter"/>
</dbReference>
<dbReference type="Gene3D" id="3.40.50.300">
    <property type="entry name" value="P-loop containing nucleotide triphosphate hydrolases"/>
    <property type="match status" value="1"/>
</dbReference>
<dbReference type="GO" id="GO:0001517">
    <property type="term" value="F:N-acetylglucosamine 6-O-sulfotransferase activity"/>
    <property type="evidence" value="ECO:0007669"/>
    <property type="project" value="TreeGrafter"/>
</dbReference>
<dbReference type="EMBL" id="JARAKH010000044">
    <property type="protein sequence ID" value="KAK8378654.1"/>
    <property type="molecule type" value="Genomic_DNA"/>
</dbReference>
<dbReference type="GO" id="GO:0006044">
    <property type="term" value="P:N-acetylglucosamine metabolic process"/>
    <property type="evidence" value="ECO:0007669"/>
    <property type="project" value="TreeGrafter"/>
</dbReference>
<sequence length="375" mass="42128">MVARGSFAYRRRLWAAIMGVMFLLFGYTGVLLSRCPYNIAYSKAAGRTPHPLLDAHTQGETLTGEEPSNDRGPAAGPLVVLLLSSMPRSGSTLLTDLLGKIQDSVAVFEPLWLIEKTECFKDEACIQRYLGEIFSCTFSDDFENWLKGKGLFFQYFNEQARKCLAQKGKEKDACLKAMNLRALCAATSVVVVKVVRARLAWLHNMLEDSLINLKVLQLTRDPRASLRSIATFGWDSNPPSRCAELEDDLLTYERMRQAFPDKVLQVHYERLCLHPTEVTKDMFRFLLDNATLPAAVTAYVQQHLLSGTSKKGTMTTFKNSSEEFQAWRFKIKEKQLMAIEAEPACQRAIRHMGHATFGSEASARNTSLPLILNAT</sequence>
<dbReference type="Pfam" id="PF13469">
    <property type="entry name" value="Sulfotransfer_3"/>
    <property type="match status" value="1"/>
</dbReference>
<dbReference type="AlphaFoldDB" id="A0AAW0SUV5"/>
<keyword evidence="3" id="KW-1185">Reference proteome</keyword>
<protein>
    <recommendedName>
        <fullName evidence="4">Sulfotransferase</fullName>
    </recommendedName>
</protein>
<proteinExistence type="predicted"/>